<organism evidence="1 2">
    <name type="scientific">Ktedonosporobacter rubrisoli</name>
    <dbReference type="NCBI Taxonomy" id="2509675"/>
    <lineage>
        <taxon>Bacteria</taxon>
        <taxon>Bacillati</taxon>
        <taxon>Chloroflexota</taxon>
        <taxon>Ktedonobacteria</taxon>
        <taxon>Ktedonobacterales</taxon>
        <taxon>Ktedonosporobacteraceae</taxon>
        <taxon>Ktedonosporobacter</taxon>
    </lineage>
</organism>
<dbReference type="EMBL" id="CP035758">
    <property type="protein sequence ID" value="QBD78637.1"/>
    <property type="molecule type" value="Genomic_DNA"/>
</dbReference>
<keyword evidence="2" id="KW-1185">Reference proteome</keyword>
<name>A0A4P6JSV5_KTERU</name>
<sequence length="152" mass="17327">MSKKKFHDIWVNQSRLGDEFNMSAIAMGKKLKELGLRQPDGTPTPKALEEGYCTSTPLKNGTPFYMWHRGKVKTLLQTNGLQALNEQEMRCKELAERLIEAEHLFDQGQDKIAYMVQDSLSGEIKPDDIPVINRFLKELSSIQQLEDDSLSN</sequence>
<reference evidence="1 2" key="1">
    <citation type="submission" date="2019-01" db="EMBL/GenBank/DDBJ databases">
        <title>Ktedonosporobacter rubrisoli SCAWS-G2.</title>
        <authorList>
            <person name="Huang Y."/>
            <person name="Yan B."/>
        </authorList>
    </citation>
    <scope>NUCLEOTIDE SEQUENCE [LARGE SCALE GENOMIC DNA]</scope>
    <source>
        <strain evidence="1 2">SCAWS-G2</strain>
    </source>
</reference>
<dbReference type="Proteomes" id="UP000290365">
    <property type="component" value="Chromosome"/>
</dbReference>
<gene>
    <name evidence="1" type="ORF">EPA93_22650</name>
</gene>
<dbReference type="OrthoDB" id="512642at2"/>
<dbReference type="AlphaFoldDB" id="A0A4P6JSV5"/>
<protein>
    <submittedName>
        <fullName evidence="1">Uncharacterized protein</fullName>
    </submittedName>
</protein>
<accession>A0A4P6JSV5</accession>
<dbReference type="RefSeq" id="WP_129889690.1">
    <property type="nucleotide sequence ID" value="NZ_CP035758.1"/>
</dbReference>
<proteinExistence type="predicted"/>
<dbReference type="KEGG" id="kbs:EPA93_22650"/>
<evidence type="ECO:0000313" key="2">
    <source>
        <dbReference type="Proteomes" id="UP000290365"/>
    </source>
</evidence>
<evidence type="ECO:0000313" key="1">
    <source>
        <dbReference type="EMBL" id="QBD78637.1"/>
    </source>
</evidence>